<accession>A0A378C438</accession>
<protein>
    <submittedName>
        <fullName evidence="2">Transposase</fullName>
    </submittedName>
</protein>
<dbReference type="GO" id="GO:0015074">
    <property type="term" value="P:DNA integration"/>
    <property type="evidence" value="ECO:0007669"/>
    <property type="project" value="InterPro"/>
</dbReference>
<dbReference type="InterPro" id="IPR036397">
    <property type="entry name" value="RNaseH_sf"/>
</dbReference>
<evidence type="ECO:0000259" key="1">
    <source>
        <dbReference type="PROSITE" id="PS50994"/>
    </source>
</evidence>
<dbReference type="AlphaFoldDB" id="A0A378C438"/>
<organism evidence="2 3">
    <name type="scientific">Klebsiella pneumoniae</name>
    <dbReference type="NCBI Taxonomy" id="573"/>
    <lineage>
        <taxon>Bacteria</taxon>
        <taxon>Pseudomonadati</taxon>
        <taxon>Pseudomonadota</taxon>
        <taxon>Gammaproteobacteria</taxon>
        <taxon>Enterobacterales</taxon>
        <taxon>Enterobacteriaceae</taxon>
        <taxon>Klebsiella/Raoultella group</taxon>
        <taxon>Klebsiella</taxon>
        <taxon>Klebsiella pneumoniae complex</taxon>
    </lineage>
</organism>
<dbReference type="InterPro" id="IPR012337">
    <property type="entry name" value="RNaseH-like_sf"/>
</dbReference>
<dbReference type="NCBIfam" id="NF033594">
    <property type="entry name" value="transpos_ISNCY_2"/>
    <property type="match status" value="1"/>
</dbReference>
<dbReference type="PROSITE" id="PS50994">
    <property type="entry name" value="INTEGRASE"/>
    <property type="match status" value="1"/>
</dbReference>
<dbReference type="GO" id="GO:0003676">
    <property type="term" value="F:nucleic acid binding"/>
    <property type="evidence" value="ECO:0007669"/>
    <property type="project" value="InterPro"/>
</dbReference>
<dbReference type="PANTHER" id="PTHR35004">
    <property type="entry name" value="TRANSPOSASE RV3428C-RELATED"/>
    <property type="match status" value="1"/>
</dbReference>
<sequence>MSAESSGVFTLKEINRIKIIQDVIERRITTRRAPSTSVSATGNAADFLPVTVKGDRLVWPADDVACVVTASCHPGLADQALELIKTRYADFGPTLAREKLEELHGLFLGKETVRRIMVRAGLWVPRKQRAARIPQPRYRRPCTGELIQIDGCDHDWFEGRGPACTALVYVDDATSKLMELLFVKSESTFSYFEATRRYIDKHGKPLALYSDKAGVFRVNNKHATGGDGHTQFGRAMHELNIQTICAETSPPKGV</sequence>
<name>A0A378C438_KLEPN</name>
<proteinExistence type="predicted"/>
<evidence type="ECO:0000313" key="3">
    <source>
        <dbReference type="Proteomes" id="UP000255239"/>
    </source>
</evidence>
<dbReference type="PANTHER" id="PTHR35004:SF7">
    <property type="entry name" value="INTEGRASE PROTEIN"/>
    <property type="match status" value="1"/>
</dbReference>
<feature type="domain" description="Integrase catalytic" evidence="1">
    <location>
        <begin position="137"/>
        <end position="254"/>
    </location>
</feature>
<dbReference type="InterPro" id="IPR047797">
    <property type="entry name" value="ISNCY_transpos"/>
</dbReference>
<dbReference type="InterPro" id="IPR001584">
    <property type="entry name" value="Integrase_cat-core"/>
</dbReference>
<dbReference type="Gene3D" id="3.30.420.10">
    <property type="entry name" value="Ribonuclease H-like superfamily/Ribonuclease H"/>
    <property type="match status" value="1"/>
</dbReference>
<gene>
    <name evidence="2" type="ORF">NCTC11679_02701</name>
</gene>
<dbReference type="Proteomes" id="UP000255239">
    <property type="component" value="Unassembled WGS sequence"/>
</dbReference>
<reference evidence="2 3" key="1">
    <citation type="submission" date="2018-06" db="EMBL/GenBank/DDBJ databases">
        <authorList>
            <consortium name="Pathogen Informatics"/>
            <person name="Doyle S."/>
        </authorList>
    </citation>
    <scope>NUCLEOTIDE SEQUENCE [LARGE SCALE GENOMIC DNA]</scope>
    <source>
        <strain evidence="2 3">NCTC11679</strain>
    </source>
</reference>
<dbReference type="SUPFAM" id="SSF53098">
    <property type="entry name" value="Ribonuclease H-like"/>
    <property type="match status" value="1"/>
</dbReference>
<evidence type="ECO:0000313" key="2">
    <source>
        <dbReference type="EMBL" id="STV60955.1"/>
    </source>
</evidence>
<dbReference type="EMBL" id="UGMG01000001">
    <property type="protein sequence ID" value="STV60955.1"/>
    <property type="molecule type" value="Genomic_DNA"/>
</dbReference>